<comment type="caution">
    <text evidence="3">The sequence shown here is derived from an EMBL/GenBank/DDBJ whole genome shotgun (WGS) entry which is preliminary data.</text>
</comment>
<evidence type="ECO:0000259" key="2">
    <source>
        <dbReference type="PROSITE" id="PS51898"/>
    </source>
</evidence>
<dbReference type="Gene3D" id="1.10.443.10">
    <property type="entry name" value="Intergrase catalytic core"/>
    <property type="match status" value="1"/>
</dbReference>
<dbReference type="RefSeq" id="WP_113853798.1">
    <property type="nucleotide sequence ID" value="NZ_PDCH01000012.1"/>
</dbReference>
<dbReference type="PANTHER" id="PTHR30349:SF64">
    <property type="entry name" value="PROPHAGE INTEGRASE INTD-RELATED"/>
    <property type="match status" value="1"/>
</dbReference>
<dbReference type="Pfam" id="PF00589">
    <property type="entry name" value="Phage_integrase"/>
    <property type="match status" value="1"/>
</dbReference>
<dbReference type="InterPro" id="IPR050090">
    <property type="entry name" value="Tyrosine_recombinase_XerCD"/>
</dbReference>
<evidence type="ECO:0000256" key="1">
    <source>
        <dbReference type="ARBA" id="ARBA00023172"/>
    </source>
</evidence>
<dbReference type="PROSITE" id="PS51898">
    <property type="entry name" value="TYR_RECOMBINASE"/>
    <property type="match status" value="1"/>
</dbReference>
<sequence length="320" mass="36143">MEYASHRQPSQEWVKWLDQWVMELRVHGDTGNTIEHWWYIISQFARETNLPPAGVSSEAVLTWVGKGVGDSALRSRVNALRSFFRWAVVHGRIDSNPMDIIPAIKRRKKKQLPAPAEAVVKGLYHSDGRVRLLVRLFSDAGLRRNEAAIVRTDDLVGDLTGKSLVVHGKGDKDRVVPLTDRLVRDLECRPEGWVFPGGHGGHICNDTAYRLVKDATGWPPHAFRRRFATDVWRATGDVVKVQSLLGHESLATTQSYIYDTADDLRQAVKSMQTYRHQDGVRIVNPERILSAYGVPRALACQILDAVEQSPEDEYTQNSLF</sequence>
<dbReference type="EMBL" id="PDCH01000012">
    <property type="protein sequence ID" value="RBP99037.1"/>
    <property type="molecule type" value="Genomic_DNA"/>
</dbReference>
<dbReference type="PANTHER" id="PTHR30349">
    <property type="entry name" value="PHAGE INTEGRASE-RELATED"/>
    <property type="match status" value="1"/>
</dbReference>
<name>A0A366KCE8_9BIFI</name>
<dbReference type="InterPro" id="IPR002104">
    <property type="entry name" value="Integrase_catalytic"/>
</dbReference>
<accession>A0A366KCE8</accession>
<dbReference type="InterPro" id="IPR013762">
    <property type="entry name" value="Integrase-like_cat_sf"/>
</dbReference>
<dbReference type="GO" id="GO:0006310">
    <property type="term" value="P:DNA recombination"/>
    <property type="evidence" value="ECO:0007669"/>
    <property type="project" value="UniProtKB-KW"/>
</dbReference>
<dbReference type="AlphaFoldDB" id="A0A366KCE8"/>
<proteinExistence type="predicted"/>
<evidence type="ECO:0000313" key="3">
    <source>
        <dbReference type="EMBL" id="RBP99037.1"/>
    </source>
</evidence>
<reference evidence="3 4" key="1">
    <citation type="submission" date="2017-10" db="EMBL/GenBank/DDBJ databases">
        <title>Bifidobacterium xylocopum sp. nov. and Bifidobacterium aemilianum sp. nov., from the carpenter bee (Xylocopa violacea) digestive tract.</title>
        <authorList>
            <person name="Alberoni D."/>
            <person name="Baffoni L."/>
            <person name="Di Gioia D."/>
            <person name="Gaggia F."/>
            <person name="Biavati B."/>
        </authorList>
    </citation>
    <scope>NUCLEOTIDE SEQUENCE [LARGE SCALE GENOMIC DNA]</scope>
    <source>
        <strain evidence="3 4">XV2</strain>
    </source>
</reference>
<evidence type="ECO:0000313" key="4">
    <source>
        <dbReference type="Proteomes" id="UP000252345"/>
    </source>
</evidence>
<dbReference type="OrthoDB" id="1822491at2"/>
<gene>
    <name evidence="3" type="ORF">CRD59_06100</name>
</gene>
<keyword evidence="4" id="KW-1185">Reference proteome</keyword>
<keyword evidence="1" id="KW-0233">DNA recombination</keyword>
<dbReference type="GO" id="GO:0003677">
    <property type="term" value="F:DNA binding"/>
    <property type="evidence" value="ECO:0007669"/>
    <property type="project" value="InterPro"/>
</dbReference>
<dbReference type="GO" id="GO:0015074">
    <property type="term" value="P:DNA integration"/>
    <property type="evidence" value="ECO:0007669"/>
    <property type="project" value="InterPro"/>
</dbReference>
<dbReference type="SUPFAM" id="SSF56349">
    <property type="entry name" value="DNA breaking-rejoining enzymes"/>
    <property type="match status" value="1"/>
</dbReference>
<feature type="domain" description="Tyr recombinase" evidence="2">
    <location>
        <begin position="106"/>
        <end position="269"/>
    </location>
</feature>
<organism evidence="3 4">
    <name type="scientific">Bifidobacterium xylocopae</name>
    <dbReference type="NCBI Taxonomy" id="2493119"/>
    <lineage>
        <taxon>Bacteria</taxon>
        <taxon>Bacillati</taxon>
        <taxon>Actinomycetota</taxon>
        <taxon>Actinomycetes</taxon>
        <taxon>Bifidobacteriales</taxon>
        <taxon>Bifidobacteriaceae</taxon>
        <taxon>Bifidobacterium</taxon>
    </lineage>
</organism>
<dbReference type="InterPro" id="IPR011010">
    <property type="entry name" value="DNA_brk_join_enz"/>
</dbReference>
<dbReference type="Proteomes" id="UP000252345">
    <property type="component" value="Unassembled WGS sequence"/>
</dbReference>
<protein>
    <submittedName>
        <fullName evidence="3">Integrase</fullName>
    </submittedName>
</protein>